<keyword evidence="1" id="KW-0805">Transcription regulation</keyword>
<keyword evidence="2" id="KW-0238">DNA-binding</keyword>
<dbReference type="SUPFAM" id="SSF51215">
    <property type="entry name" value="Regulatory protein AraC"/>
    <property type="match status" value="1"/>
</dbReference>
<dbReference type="Proteomes" id="UP000037848">
    <property type="component" value="Unassembled WGS sequence"/>
</dbReference>
<organism evidence="6 7">
    <name type="scientific">Pseudoalteromonas porphyrae</name>
    <dbReference type="NCBI Taxonomy" id="187330"/>
    <lineage>
        <taxon>Bacteria</taxon>
        <taxon>Pseudomonadati</taxon>
        <taxon>Pseudomonadota</taxon>
        <taxon>Gammaproteobacteria</taxon>
        <taxon>Alteromonadales</taxon>
        <taxon>Pseudoalteromonadaceae</taxon>
        <taxon>Pseudoalteromonas</taxon>
    </lineage>
</organism>
<evidence type="ECO:0000259" key="5">
    <source>
        <dbReference type="PROSITE" id="PS01124"/>
    </source>
</evidence>
<protein>
    <submittedName>
        <fullName evidence="6">AraC family transcriptional regulator</fullName>
    </submittedName>
</protein>
<dbReference type="AlphaFoldDB" id="A0A0N1EKJ3"/>
<evidence type="ECO:0000256" key="4">
    <source>
        <dbReference type="ARBA" id="ARBA00023163"/>
    </source>
</evidence>
<dbReference type="PANTHER" id="PTHR46796:SF2">
    <property type="entry name" value="TRANSCRIPTIONAL REGULATORY PROTEIN"/>
    <property type="match status" value="1"/>
</dbReference>
<sequence length="289" mass="33357">MTKAAPMKDEQSTFYHHEKLGGLEALQARFTHQNFSRHSHEGYTIGLIDCGAQKFYRSGSDHIAPKNSIILVNADQIHNGQTATEAGWSYRAMYPHPEQFDALSQELIGIRCGAPYFDFAVYNNRSLTHELNQLLNCLTTTVKNNNQLHTESLFYSVMTQLMLSFKQDYRQLKQLKPKANLTHAQQYLDEYCCEEISLERIAALSHMSPFHFIRQYKKQYGLTPHAYQIQRRIRHAKTLLKHGLNVSQTANECGFHDQSHLHHHFKSRIGITPGQYRNLFSSSLTKDTQ</sequence>
<gene>
    <name evidence="6" type="ORF">ADS77_11155</name>
</gene>
<dbReference type="Pfam" id="PF12833">
    <property type="entry name" value="HTH_18"/>
    <property type="match status" value="1"/>
</dbReference>
<dbReference type="Pfam" id="PF02311">
    <property type="entry name" value="AraC_binding"/>
    <property type="match status" value="1"/>
</dbReference>
<comment type="caution">
    <text evidence="6">The sequence shown here is derived from an EMBL/GenBank/DDBJ whole genome shotgun (WGS) entry which is preliminary data.</text>
</comment>
<dbReference type="PROSITE" id="PS01124">
    <property type="entry name" value="HTH_ARAC_FAMILY_2"/>
    <property type="match status" value="1"/>
</dbReference>
<evidence type="ECO:0000313" key="7">
    <source>
        <dbReference type="Proteomes" id="UP000037848"/>
    </source>
</evidence>
<dbReference type="InterPro" id="IPR050204">
    <property type="entry name" value="AraC_XylS_family_regulators"/>
</dbReference>
<dbReference type="InterPro" id="IPR009057">
    <property type="entry name" value="Homeodomain-like_sf"/>
</dbReference>
<dbReference type="GO" id="GO:0003700">
    <property type="term" value="F:DNA-binding transcription factor activity"/>
    <property type="evidence" value="ECO:0007669"/>
    <property type="project" value="InterPro"/>
</dbReference>
<dbReference type="InterPro" id="IPR018060">
    <property type="entry name" value="HTH_AraC"/>
</dbReference>
<dbReference type="SUPFAM" id="SSF46689">
    <property type="entry name" value="Homeodomain-like"/>
    <property type="match status" value="2"/>
</dbReference>
<dbReference type="InterPro" id="IPR037923">
    <property type="entry name" value="HTH-like"/>
</dbReference>
<name>A0A0N1EKJ3_9GAMM</name>
<evidence type="ECO:0000256" key="3">
    <source>
        <dbReference type="ARBA" id="ARBA00023159"/>
    </source>
</evidence>
<dbReference type="GO" id="GO:0043565">
    <property type="term" value="F:sequence-specific DNA binding"/>
    <property type="evidence" value="ECO:0007669"/>
    <property type="project" value="InterPro"/>
</dbReference>
<dbReference type="STRING" id="187330.AMS58_11925"/>
<reference evidence="6 7" key="1">
    <citation type="submission" date="2015-08" db="EMBL/GenBank/DDBJ databases">
        <title>Draft Genome Sequence of Pseudoalteromonas porphyrae UCD-SED14.</title>
        <authorList>
            <person name="Coil D.A."/>
            <person name="Jospin G."/>
            <person name="Lee R.D."/>
            <person name="Eisen J.A."/>
        </authorList>
    </citation>
    <scope>NUCLEOTIDE SEQUENCE [LARGE SCALE GENOMIC DNA]</scope>
    <source>
        <strain evidence="6 7">UCD-SED14</strain>
    </source>
</reference>
<accession>A0A0N1EKJ3</accession>
<feature type="domain" description="HTH araC/xylS-type" evidence="5">
    <location>
        <begin position="182"/>
        <end position="279"/>
    </location>
</feature>
<dbReference type="PANTHER" id="PTHR46796">
    <property type="entry name" value="HTH-TYPE TRANSCRIPTIONAL ACTIVATOR RHAS-RELATED"/>
    <property type="match status" value="1"/>
</dbReference>
<dbReference type="PROSITE" id="PS00041">
    <property type="entry name" value="HTH_ARAC_FAMILY_1"/>
    <property type="match status" value="1"/>
</dbReference>
<proteinExistence type="predicted"/>
<dbReference type="Gene3D" id="1.10.10.60">
    <property type="entry name" value="Homeodomain-like"/>
    <property type="match status" value="2"/>
</dbReference>
<evidence type="ECO:0000256" key="2">
    <source>
        <dbReference type="ARBA" id="ARBA00023125"/>
    </source>
</evidence>
<dbReference type="InterPro" id="IPR018062">
    <property type="entry name" value="HTH_AraC-typ_CS"/>
</dbReference>
<evidence type="ECO:0000313" key="6">
    <source>
        <dbReference type="EMBL" id="KPH62983.1"/>
    </source>
</evidence>
<keyword evidence="3" id="KW-0010">Activator</keyword>
<keyword evidence="7" id="KW-1185">Reference proteome</keyword>
<dbReference type="EMBL" id="LHPH01000011">
    <property type="protein sequence ID" value="KPH62983.1"/>
    <property type="molecule type" value="Genomic_DNA"/>
</dbReference>
<dbReference type="InterPro" id="IPR003313">
    <property type="entry name" value="AraC-bd"/>
</dbReference>
<keyword evidence="4" id="KW-0804">Transcription</keyword>
<dbReference type="SMART" id="SM00342">
    <property type="entry name" value="HTH_ARAC"/>
    <property type="match status" value="1"/>
</dbReference>
<evidence type="ECO:0000256" key="1">
    <source>
        <dbReference type="ARBA" id="ARBA00023015"/>
    </source>
</evidence>
<dbReference type="PATRIC" id="fig|187330.3.peg.4360"/>